<keyword evidence="3" id="KW-1185">Reference proteome</keyword>
<organism evidence="2 3">
    <name type="scientific">Nicoliella spurrieriana</name>
    <dbReference type="NCBI Taxonomy" id="2925830"/>
    <lineage>
        <taxon>Bacteria</taxon>
        <taxon>Bacillati</taxon>
        <taxon>Bacillota</taxon>
        <taxon>Bacilli</taxon>
        <taxon>Lactobacillales</taxon>
        <taxon>Lactobacillaceae</taxon>
        <taxon>Nicoliella</taxon>
    </lineage>
</organism>
<dbReference type="AlphaFoldDB" id="A0A976RT06"/>
<gene>
    <name evidence="2" type="ORF">MOO44_03145</name>
</gene>
<dbReference type="RefSeq" id="WP_260116973.1">
    <property type="nucleotide sequence ID" value="NZ_CP093361.1"/>
</dbReference>
<reference evidence="2" key="1">
    <citation type="journal article" date="2022" name="Int. J. Syst. Evol. Microbiol.">
        <title>Apilactobacillus apisilvae sp. nov., Nicolia spurrieriana gen. nov. sp. nov., Bombilactobacillus folatiphilus sp. nov. and Bombilactobacillus thymidiniphilus sp. nov., four new lactic acid bacterial isolates from stingless bees Tetragonula carbonaria and Austroplebeia australis.</title>
        <authorList>
            <person name="Oliphant S.A."/>
            <person name="Watson-Haigh N.S."/>
            <person name="Sumby K.M."/>
            <person name="Gardner J."/>
            <person name="Groom S."/>
            <person name="Jiranek V."/>
        </authorList>
    </citation>
    <scope>NUCLEOTIDE SEQUENCE</scope>
    <source>
        <strain evidence="2">SGEP1_A5</strain>
    </source>
</reference>
<dbReference type="EMBL" id="CP093361">
    <property type="protein sequence ID" value="UQS87174.1"/>
    <property type="molecule type" value="Genomic_DNA"/>
</dbReference>
<feature type="region of interest" description="Disordered" evidence="1">
    <location>
        <begin position="1"/>
        <end position="21"/>
    </location>
</feature>
<feature type="compositionally biased region" description="Basic and acidic residues" evidence="1">
    <location>
        <begin position="1"/>
        <end position="18"/>
    </location>
</feature>
<evidence type="ECO:0000313" key="2">
    <source>
        <dbReference type="EMBL" id="UQS87174.1"/>
    </source>
</evidence>
<proteinExistence type="predicted"/>
<evidence type="ECO:0000256" key="1">
    <source>
        <dbReference type="SAM" id="MobiDB-lite"/>
    </source>
</evidence>
<sequence>MAKDNQDNRTEDEKREAEMTFEDSDIQKGIDLIETQGYLTKKDFPKMTDDVWAIAFEKQLDLHFRDDDSDDPYLYVEKFDFVGGKIDSIIFDMDKVPNRDAAMKTLAKATGQKQA</sequence>
<protein>
    <submittedName>
        <fullName evidence="2">Uncharacterized protein</fullName>
    </submittedName>
</protein>
<evidence type="ECO:0000313" key="3">
    <source>
        <dbReference type="Proteomes" id="UP000831181"/>
    </source>
</evidence>
<dbReference type="KEGG" id="lbe:MOO44_03145"/>
<dbReference type="Proteomes" id="UP000831181">
    <property type="component" value="Chromosome"/>
</dbReference>
<name>A0A976RT06_9LACO</name>
<accession>A0A976RT06</accession>